<keyword evidence="2" id="KW-1185">Reference proteome</keyword>
<comment type="caution">
    <text evidence="1">The sequence shown here is derived from an EMBL/GenBank/DDBJ whole genome shotgun (WGS) entry which is preliminary data.</text>
</comment>
<evidence type="ECO:0000313" key="1">
    <source>
        <dbReference type="EMBL" id="KZS39969.1"/>
    </source>
</evidence>
<accession>A0A162ZR00</accession>
<dbReference type="STRING" id="1642818.AWE51_10030"/>
<reference evidence="1 2" key="1">
    <citation type="submission" date="2016-01" db="EMBL/GenBank/DDBJ databases">
        <title>The draft genome sequence of Aquimarina sp. RZW4-3-2.</title>
        <authorList>
            <person name="Wang Y."/>
        </authorList>
    </citation>
    <scope>NUCLEOTIDE SEQUENCE [LARGE SCALE GENOMIC DNA]</scope>
    <source>
        <strain evidence="1 2">RZW4-3-2</strain>
    </source>
</reference>
<dbReference type="AlphaFoldDB" id="A0A162ZR00"/>
<evidence type="ECO:0000313" key="2">
    <source>
        <dbReference type="Proteomes" id="UP000076715"/>
    </source>
</evidence>
<protein>
    <submittedName>
        <fullName evidence="1">Uncharacterized protein</fullName>
    </submittedName>
</protein>
<gene>
    <name evidence="1" type="ORF">AWE51_10030</name>
</gene>
<name>A0A162ZR00_9FLAO</name>
<dbReference type="EMBL" id="LQRT01000024">
    <property type="protein sequence ID" value="KZS39969.1"/>
    <property type="molecule type" value="Genomic_DNA"/>
</dbReference>
<dbReference type="Proteomes" id="UP000076715">
    <property type="component" value="Unassembled WGS sequence"/>
</dbReference>
<sequence length="347" mass="40741">MTNGMKYIIVLLLPILCFSQKEVNYLELLGKPIASINMSINKELEIPISDYYKAKGSFQFLNIAHDSLQIITDKKGKILEFSFTLDKTFSQEFYNEFTKKFNFSKKDVSDSSWILDVFDFTANDHIIQDKDNKHKNCGAKGKQLSLNFVKEKYSISLSCSHDNLFKPPSIYVWIKKLIPIDPASFLNKNYDSIPKNDYVNIYESFWKKSNSYSIEDTPFYFLNKESHGLRLFTTKSNVITETSLSFLGEFNEKIFNILTSKYGKPRMYIYLGLYDIEAFKKIPEQNILFKKEQFEKGFVEINDYKYDPYFIYWYKDGIRINYTKKGKSTVKGYALDFEKTLESTPFK</sequence>
<proteinExistence type="predicted"/>
<organism evidence="1 2">
    <name type="scientific">Aquimarina aggregata</name>
    <dbReference type="NCBI Taxonomy" id="1642818"/>
    <lineage>
        <taxon>Bacteria</taxon>
        <taxon>Pseudomonadati</taxon>
        <taxon>Bacteroidota</taxon>
        <taxon>Flavobacteriia</taxon>
        <taxon>Flavobacteriales</taxon>
        <taxon>Flavobacteriaceae</taxon>
        <taxon>Aquimarina</taxon>
    </lineage>
</organism>